<dbReference type="Proteomes" id="UP000319828">
    <property type="component" value="Unassembled WGS sequence"/>
</dbReference>
<reference evidence="3 4" key="1">
    <citation type="submission" date="2019-07" db="EMBL/GenBank/DDBJ databases">
        <title>The draft genome sequence of Vibrio algivorus M1486.</title>
        <authorList>
            <person name="Meng X."/>
        </authorList>
    </citation>
    <scope>NUCLEOTIDE SEQUENCE [LARGE SCALE GENOMIC DNA]</scope>
    <source>
        <strain evidence="3 4">M1486</strain>
    </source>
</reference>
<feature type="region of interest" description="Disordered" evidence="1">
    <location>
        <begin position="47"/>
        <end position="88"/>
    </location>
</feature>
<evidence type="ECO:0000313" key="4">
    <source>
        <dbReference type="Proteomes" id="UP000319828"/>
    </source>
</evidence>
<sequence length="88" mass="9322">MKIQATLLFMTSLYTLTPESALAQGGSLGGSNIEMCQSGAINCGYPASHKSDKSEKLTEKESKPKAETTQQGSNKLKSSASKVSVNEH</sequence>
<protein>
    <recommendedName>
        <fullName evidence="5">Periplasmic protein</fullName>
    </recommendedName>
</protein>
<evidence type="ECO:0000256" key="2">
    <source>
        <dbReference type="SAM" id="SignalP"/>
    </source>
</evidence>
<organism evidence="3 4">
    <name type="scientific">Vibrio algivorus</name>
    <dbReference type="NCBI Taxonomy" id="1667024"/>
    <lineage>
        <taxon>Bacteria</taxon>
        <taxon>Pseudomonadati</taxon>
        <taxon>Pseudomonadota</taxon>
        <taxon>Gammaproteobacteria</taxon>
        <taxon>Vibrionales</taxon>
        <taxon>Vibrionaceae</taxon>
        <taxon>Vibrio</taxon>
    </lineage>
</organism>
<name>A0A557NTY9_9VIBR</name>
<gene>
    <name evidence="3" type="ORF">FOF44_17615</name>
</gene>
<dbReference type="EMBL" id="VMKJ01000067">
    <property type="protein sequence ID" value="TVO31881.1"/>
    <property type="molecule type" value="Genomic_DNA"/>
</dbReference>
<comment type="caution">
    <text evidence="3">The sequence shown here is derived from an EMBL/GenBank/DDBJ whole genome shotgun (WGS) entry which is preliminary data.</text>
</comment>
<evidence type="ECO:0000256" key="1">
    <source>
        <dbReference type="SAM" id="MobiDB-lite"/>
    </source>
</evidence>
<dbReference type="AlphaFoldDB" id="A0A557NTY9"/>
<feature type="compositionally biased region" description="Basic and acidic residues" evidence="1">
    <location>
        <begin position="49"/>
        <end position="66"/>
    </location>
</feature>
<proteinExistence type="predicted"/>
<evidence type="ECO:0008006" key="5">
    <source>
        <dbReference type="Google" id="ProtNLM"/>
    </source>
</evidence>
<dbReference type="RefSeq" id="WP_144389226.1">
    <property type="nucleotide sequence ID" value="NZ_CANNCB010000068.1"/>
</dbReference>
<keyword evidence="2" id="KW-0732">Signal</keyword>
<evidence type="ECO:0000313" key="3">
    <source>
        <dbReference type="EMBL" id="TVO31881.1"/>
    </source>
</evidence>
<dbReference type="OrthoDB" id="9958623at2"/>
<accession>A0A557NTY9</accession>
<feature type="chain" id="PRO_5022091115" description="Periplasmic protein" evidence="2">
    <location>
        <begin position="24"/>
        <end position="88"/>
    </location>
</feature>
<feature type="signal peptide" evidence="2">
    <location>
        <begin position="1"/>
        <end position="23"/>
    </location>
</feature>
<feature type="compositionally biased region" description="Polar residues" evidence="1">
    <location>
        <begin position="67"/>
        <end position="88"/>
    </location>
</feature>